<proteinExistence type="predicted"/>
<feature type="domain" description="SnoaL-like" evidence="2">
    <location>
        <begin position="18"/>
        <end position="142"/>
    </location>
</feature>
<dbReference type="Proteomes" id="UP001067235">
    <property type="component" value="Unassembled WGS sequence"/>
</dbReference>
<evidence type="ECO:0000256" key="1">
    <source>
        <dbReference type="SAM" id="MobiDB-lite"/>
    </source>
</evidence>
<evidence type="ECO:0000313" key="4">
    <source>
        <dbReference type="Proteomes" id="UP001067235"/>
    </source>
</evidence>
<feature type="region of interest" description="Disordered" evidence="1">
    <location>
        <begin position="163"/>
        <end position="182"/>
    </location>
</feature>
<dbReference type="Pfam" id="PF13577">
    <property type="entry name" value="SnoaL_4"/>
    <property type="match status" value="1"/>
</dbReference>
<dbReference type="SUPFAM" id="SSF54427">
    <property type="entry name" value="NTF2-like"/>
    <property type="match status" value="1"/>
</dbReference>
<evidence type="ECO:0000259" key="2">
    <source>
        <dbReference type="Pfam" id="PF13577"/>
    </source>
</evidence>
<comment type="caution">
    <text evidence="3">The sequence shown here is derived from an EMBL/GenBank/DDBJ whole genome shotgun (WGS) entry which is preliminary data.</text>
</comment>
<accession>A0ABT4MPT6</accession>
<protein>
    <submittedName>
        <fullName evidence="3">Nuclear transport factor 2 family protein</fullName>
    </submittedName>
</protein>
<keyword evidence="4" id="KW-1185">Reference proteome</keyword>
<dbReference type="InterPro" id="IPR037401">
    <property type="entry name" value="SnoaL-like"/>
</dbReference>
<organism evidence="3 4">
    <name type="scientific">Gordonia rubripertincta</name>
    <name type="common">Rhodococcus corallinus</name>
    <dbReference type="NCBI Taxonomy" id="36822"/>
    <lineage>
        <taxon>Bacteria</taxon>
        <taxon>Bacillati</taxon>
        <taxon>Actinomycetota</taxon>
        <taxon>Actinomycetes</taxon>
        <taxon>Mycobacteriales</taxon>
        <taxon>Gordoniaceae</taxon>
        <taxon>Gordonia</taxon>
    </lineage>
</organism>
<sequence length="182" mass="19827">MTQNFSDIAALEQRVRIMEDKWQILELLSAYGPAVDSGSADDAAALWIEDGSYDVDSGMLSGQSDLKKMIKGDQHQDFIMNGSAHTLSTPHIELAGDTAVATGHTQLVVKVAGSEADFKVLRITANRWELVRVEGGWRIDRRIGRLLDGRAEARELLAAAQTITHEESANAPEAAADKNAKR</sequence>
<dbReference type="RefSeq" id="WP_084836714.1">
    <property type="nucleotide sequence ID" value="NZ_JAPWIE010000001.1"/>
</dbReference>
<dbReference type="Gene3D" id="3.10.450.50">
    <property type="match status" value="1"/>
</dbReference>
<reference evidence="3" key="1">
    <citation type="submission" date="2022-12" db="EMBL/GenBank/DDBJ databases">
        <authorList>
            <person name="Krivoruchko A.V."/>
            <person name="Elkin A."/>
        </authorList>
    </citation>
    <scope>NUCLEOTIDE SEQUENCE</scope>
    <source>
        <strain evidence="3">IEGM 1388</strain>
    </source>
</reference>
<name>A0ABT4MPT6_GORRU</name>
<dbReference type="EMBL" id="JAPWIE010000001">
    <property type="protein sequence ID" value="MCZ4548859.1"/>
    <property type="molecule type" value="Genomic_DNA"/>
</dbReference>
<dbReference type="InterPro" id="IPR032710">
    <property type="entry name" value="NTF2-like_dom_sf"/>
</dbReference>
<gene>
    <name evidence="3" type="ORF">O4213_02620</name>
</gene>
<evidence type="ECO:0000313" key="3">
    <source>
        <dbReference type="EMBL" id="MCZ4548859.1"/>
    </source>
</evidence>